<proteinExistence type="predicted"/>
<keyword evidence="3" id="KW-1185">Reference proteome</keyword>
<dbReference type="RefSeq" id="WP_376947090.1">
    <property type="nucleotide sequence ID" value="NZ_CP171449.1"/>
</dbReference>
<accession>A0ABV6SMF9</accession>
<dbReference type="Pfam" id="PF06223">
    <property type="entry name" value="Phage_tail_T"/>
    <property type="match status" value="1"/>
</dbReference>
<feature type="domain" description="Minor tail T" evidence="1">
    <location>
        <begin position="2"/>
        <end position="73"/>
    </location>
</feature>
<evidence type="ECO:0000313" key="2">
    <source>
        <dbReference type="EMBL" id="MFC0710721.1"/>
    </source>
</evidence>
<dbReference type="EMBL" id="JBHLSS010000094">
    <property type="protein sequence ID" value="MFC0710721.1"/>
    <property type="molecule type" value="Genomic_DNA"/>
</dbReference>
<evidence type="ECO:0000313" key="3">
    <source>
        <dbReference type="Proteomes" id="UP001589891"/>
    </source>
</evidence>
<gene>
    <name evidence="2" type="ORF">ACFFGX_14585</name>
</gene>
<name>A0ABV6SMF9_AZOPA</name>
<sequence length="78" mass="8895">MSYREAQQWASFIQSNGPLSHTRRLEAMIAKVCWVIQAVHGGKLDISDFLPDYDQSVEDEPEATLEQFAAILRMARVK</sequence>
<organism evidence="2 3">
    <name type="scientific">Azorhizophilus paspali</name>
    <name type="common">Azotobacter paspali</name>
    <dbReference type="NCBI Taxonomy" id="69963"/>
    <lineage>
        <taxon>Bacteria</taxon>
        <taxon>Pseudomonadati</taxon>
        <taxon>Pseudomonadota</taxon>
        <taxon>Gammaproteobacteria</taxon>
        <taxon>Pseudomonadales</taxon>
        <taxon>Pseudomonadaceae</taxon>
        <taxon>Azorhizophilus</taxon>
    </lineage>
</organism>
<dbReference type="Proteomes" id="UP001589891">
    <property type="component" value="Unassembled WGS sequence"/>
</dbReference>
<protein>
    <recommendedName>
        <fullName evidence="1">Minor tail T domain-containing protein</fullName>
    </recommendedName>
</protein>
<evidence type="ECO:0000259" key="1">
    <source>
        <dbReference type="Pfam" id="PF06223"/>
    </source>
</evidence>
<comment type="caution">
    <text evidence="2">The sequence shown here is derived from an EMBL/GenBank/DDBJ whole genome shotgun (WGS) entry which is preliminary data.</text>
</comment>
<dbReference type="InterPro" id="IPR009350">
    <property type="entry name" value="Phage_tail_T"/>
</dbReference>
<reference evidence="2 3" key="1">
    <citation type="submission" date="2024-09" db="EMBL/GenBank/DDBJ databases">
        <authorList>
            <person name="Sun Q."/>
            <person name="Mori K."/>
        </authorList>
    </citation>
    <scope>NUCLEOTIDE SEQUENCE [LARGE SCALE GENOMIC DNA]</scope>
    <source>
        <strain evidence="2 3">NCAIM B.01794</strain>
    </source>
</reference>